<dbReference type="Gene3D" id="3.40.50.620">
    <property type="entry name" value="HUPs"/>
    <property type="match status" value="1"/>
</dbReference>
<dbReference type="EMBL" id="JAMTCG010000005">
    <property type="protein sequence ID" value="MCP2161658.1"/>
    <property type="molecule type" value="Genomic_DNA"/>
</dbReference>
<name>A0ABT1H4Z4_9NOCA</name>
<evidence type="ECO:0000256" key="6">
    <source>
        <dbReference type="ARBA" id="ARBA00048539"/>
    </source>
</evidence>
<dbReference type="InterPro" id="IPR012795">
    <property type="entry name" value="tRNA_Ile_lys_synt_N"/>
</dbReference>
<dbReference type="InterPro" id="IPR014729">
    <property type="entry name" value="Rossmann-like_a/b/a_fold"/>
</dbReference>
<comment type="similarity">
    <text evidence="7">Belongs to the tRNA(Ile)-lysidine synthase family.</text>
</comment>
<dbReference type="InterPro" id="IPR015262">
    <property type="entry name" value="tRNA_Ile_lys_synt_subst-bd"/>
</dbReference>
<evidence type="ECO:0000256" key="2">
    <source>
        <dbReference type="ARBA" id="ARBA00022598"/>
    </source>
</evidence>
<evidence type="ECO:0000259" key="8">
    <source>
        <dbReference type="Pfam" id="PF01171"/>
    </source>
</evidence>
<reference evidence="10 11" key="1">
    <citation type="submission" date="2022-06" db="EMBL/GenBank/DDBJ databases">
        <title>Genomic Encyclopedia of Archaeal and Bacterial Type Strains, Phase II (KMG-II): from individual species to whole genera.</title>
        <authorList>
            <person name="Goeker M."/>
        </authorList>
    </citation>
    <scope>NUCLEOTIDE SEQUENCE [LARGE SCALE GENOMIC DNA]</scope>
    <source>
        <strain evidence="10 11">DSM 45037</strain>
    </source>
</reference>
<dbReference type="PANTHER" id="PTHR43033:SF1">
    <property type="entry name" value="TRNA(ILE)-LYSIDINE SYNTHASE-RELATED"/>
    <property type="match status" value="1"/>
</dbReference>
<evidence type="ECO:0000256" key="3">
    <source>
        <dbReference type="ARBA" id="ARBA00022694"/>
    </source>
</evidence>
<evidence type="ECO:0000313" key="10">
    <source>
        <dbReference type="EMBL" id="MCP2161658.1"/>
    </source>
</evidence>
<dbReference type="Pfam" id="PF01171">
    <property type="entry name" value="ATP_bind_3"/>
    <property type="match status" value="1"/>
</dbReference>
<evidence type="ECO:0000256" key="1">
    <source>
        <dbReference type="ARBA" id="ARBA00022490"/>
    </source>
</evidence>
<evidence type="ECO:0000256" key="7">
    <source>
        <dbReference type="HAMAP-Rule" id="MF_01161"/>
    </source>
</evidence>
<protein>
    <recommendedName>
        <fullName evidence="7">tRNA(Ile)-lysidine synthase</fullName>
        <ecNumber evidence="7">6.3.4.19</ecNumber>
    </recommendedName>
    <alternativeName>
        <fullName evidence="7">tRNA(Ile)-2-lysyl-cytidine synthase</fullName>
    </alternativeName>
    <alternativeName>
        <fullName evidence="7">tRNA(Ile)-lysidine synthetase</fullName>
    </alternativeName>
</protein>
<comment type="domain">
    <text evidence="7">The N-terminal region contains the highly conserved SGGXDS motif, predicted to be a P-loop motif involved in ATP binding.</text>
</comment>
<keyword evidence="3 7" id="KW-0819">tRNA processing</keyword>
<dbReference type="SUPFAM" id="SSF52402">
    <property type="entry name" value="Adenine nucleotide alpha hydrolases-like"/>
    <property type="match status" value="1"/>
</dbReference>
<keyword evidence="1 7" id="KW-0963">Cytoplasm</keyword>
<dbReference type="SUPFAM" id="SSF82829">
    <property type="entry name" value="MesJ substrate recognition domain-like"/>
    <property type="match status" value="1"/>
</dbReference>
<dbReference type="EC" id="6.3.4.19" evidence="7"/>
<dbReference type="NCBIfam" id="TIGR02432">
    <property type="entry name" value="lysidine_TilS_N"/>
    <property type="match status" value="1"/>
</dbReference>
<organism evidence="10 11">
    <name type="scientific">Williamsia serinedens</name>
    <dbReference type="NCBI Taxonomy" id="391736"/>
    <lineage>
        <taxon>Bacteria</taxon>
        <taxon>Bacillati</taxon>
        <taxon>Actinomycetota</taxon>
        <taxon>Actinomycetes</taxon>
        <taxon>Mycobacteriales</taxon>
        <taxon>Nocardiaceae</taxon>
        <taxon>Williamsia</taxon>
    </lineage>
</organism>
<dbReference type="CDD" id="cd01992">
    <property type="entry name" value="TilS_N"/>
    <property type="match status" value="1"/>
</dbReference>
<comment type="caution">
    <text evidence="10">The sequence shown here is derived from an EMBL/GenBank/DDBJ whole genome shotgun (WGS) entry which is preliminary data.</text>
</comment>
<keyword evidence="5 7" id="KW-0067">ATP-binding</keyword>
<feature type="domain" description="tRNA(Ile)-lysidine/2-thiocytidine synthase N-terminal" evidence="8">
    <location>
        <begin position="25"/>
        <end position="191"/>
    </location>
</feature>
<evidence type="ECO:0000313" key="11">
    <source>
        <dbReference type="Proteomes" id="UP001205740"/>
    </source>
</evidence>
<dbReference type="Proteomes" id="UP001205740">
    <property type="component" value="Unassembled WGS sequence"/>
</dbReference>
<keyword evidence="4 7" id="KW-0547">Nucleotide-binding</keyword>
<evidence type="ECO:0000259" key="9">
    <source>
        <dbReference type="Pfam" id="PF09179"/>
    </source>
</evidence>
<dbReference type="Pfam" id="PF09179">
    <property type="entry name" value="TilS"/>
    <property type="match status" value="1"/>
</dbReference>
<comment type="catalytic activity">
    <reaction evidence="6 7">
        <text>cytidine(34) in tRNA(Ile2) + L-lysine + ATP = lysidine(34) in tRNA(Ile2) + AMP + diphosphate + H(+)</text>
        <dbReference type="Rhea" id="RHEA:43744"/>
        <dbReference type="Rhea" id="RHEA-COMP:10625"/>
        <dbReference type="Rhea" id="RHEA-COMP:10670"/>
        <dbReference type="ChEBI" id="CHEBI:15378"/>
        <dbReference type="ChEBI" id="CHEBI:30616"/>
        <dbReference type="ChEBI" id="CHEBI:32551"/>
        <dbReference type="ChEBI" id="CHEBI:33019"/>
        <dbReference type="ChEBI" id="CHEBI:82748"/>
        <dbReference type="ChEBI" id="CHEBI:83665"/>
        <dbReference type="ChEBI" id="CHEBI:456215"/>
        <dbReference type="EC" id="6.3.4.19"/>
    </reaction>
</comment>
<evidence type="ECO:0000256" key="4">
    <source>
        <dbReference type="ARBA" id="ARBA00022741"/>
    </source>
</evidence>
<comment type="function">
    <text evidence="7">Ligates lysine onto the cytidine present at position 34 of the AUA codon-specific tRNA(Ile) that contains the anticodon CAU, in an ATP-dependent manner. Cytidine is converted to lysidine, thus changing the amino acid specificity of the tRNA from methionine to isoleucine.</text>
</comment>
<dbReference type="InterPro" id="IPR012094">
    <property type="entry name" value="tRNA_Ile_lys_synt"/>
</dbReference>
<keyword evidence="11" id="KW-1185">Reference proteome</keyword>
<evidence type="ECO:0000256" key="5">
    <source>
        <dbReference type="ARBA" id="ARBA00022840"/>
    </source>
</evidence>
<dbReference type="HAMAP" id="MF_01161">
    <property type="entry name" value="tRNA_Ile_lys_synt"/>
    <property type="match status" value="1"/>
</dbReference>
<sequence>MGAALDAIGRAVSGLLARESLGDDVCVALSGGPDSTALLLGARHVGLTVTALVVDHGMQDGSAEVARSAARTAVDLGAQAQVMTVDVDGPGGPEAAARRARYAALDEARVGRPVLLGHTLDDQAETVLVGLARGSGPRSIAGMVAWDEPWGRPLLATRRATTVAACAEAGLTPWADPHNDDPRFLRSRVRAELVPVMQTVLGAAVVPALARTADLVRDDLDALDAVAAAASETVVVDGAVVRSELVALPRAIRRRVLRRWLIDGGASEVTAPLLAAVDDLADDTAHGAVAVGGDVDVRVNAVADGGLLRLRRDRR</sequence>
<proteinExistence type="inferred from homology"/>
<gene>
    <name evidence="7" type="primary">tilS</name>
    <name evidence="10" type="ORF">LX12_002857</name>
</gene>
<dbReference type="InterPro" id="IPR011063">
    <property type="entry name" value="TilS/TtcA_N"/>
</dbReference>
<dbReference type="Gene3D" id="1.20.59.20">
    <property type="match status" value="1"/>
</dbReference>
<feature type="binding site" evidence="7">
    <location>
        <begin position="30"/>
        <end position="35"/>
    </location>
    <ligand>
        <name>ATP</name>
        <dbReference type="ChEBI" id="CHEBI:30616"/>
    </ligand>
</feature>
<dbReference type="PANTHER" id="PTHR43033">
    <property type="entry name" value="TRNA(ILE)-LYSIDINE SYNTHASE-RELATED"/>
    <property type="match status" value="1"/>
</dbReference>
<feature type="domain" description="tRNA(Ile)-lysidine synthase substrate-binding" evidence="9">
    <location>
        <begin position="243"/>
        <end position="293"/>
    </location>
</feature>
<keyword evidence="2 7" id="KW-0436">Ligase</keyword>
<accession>A0ABT1H4Z4</accession>
<comment type="subcellular location">
    <subcellularLocation>
        <location evidence="7">Cytoplasm</location>
    </subcellularLocation>
</comment>